<dbReference type="EMBL" id="JAVRQU010000006">
    <property type="protein sequence ID" value="KAK5701801.1"/>
    <property type="molecule type" value="Genomic_DNA"/>
</dbReference>
<evidence type="ECO:0000313" key="2">
    <source>
        <dbReference type="Proteomes" id="UP001310594"/>
    </source>
</evidence>
<dbReference type="Proteomes" id="UP001310594">
    <property type="component" value="Unassembled WGS sequence"/>
</dbReference>
<organism evidence="1 2">
    <name type="scientific">Elasticomyces elasticus</name>
    <dbReference type="NCBI Taxonomy" id="574655"/>
    <lineage>
        <taxon>Eukaryota</taxon>
        <taxon>Fungi</taxon>
        <taxon>Dikarya</taxon>
        <taxon>Ascomycota</taxon>
        <taxon>Pezizomycotina</taxon>
        <taxon>Dothideomycetes</taxon>
        <taxon>Dothideomycetidae</taxon>
        <taxon>Mycosphaerellales</taxon>
        <taxon>Teratosphaeriaceae</taxon>
        <taxon>Elasticomyces</taxon>
    </lineage>
</organism>
<comment type="caution">
    <text evidence="1">The sequence shown here is derived from an EMBL/GenBank/DDBJ whole genome shotgun (WGS) entry which is preliminary data.</text>
</comment>
<protein>
    <recommendedName>
        <fullName evidence="3">F-box domain-containing protein</fullName>
    </recommendedName>
</protein>
<evidence type="ECO:0008006" key="3">
    <source>
        <dbReference type="Google" id="ProtNLM"/>
    </source>
</evidence>
<sequence>MDGPTWEQLRERREAKRAAFNTYWTLDPYNNINMSHLKERLETLDERTTKIKFCRRTLEVYMQRIDRGLLRYDLCEADELLDFAAARHITIRDYVTEDTKPATLRRNHASLVEQLWHADDNATFPFTRLPPELRVKVYDFYIDGFSRTLKTPAQPPLARTCRLMRSEVLPMFYRRTRFTLTLEAHSKSLRFAKDSTIFIETLTPEHLARVREVEFQILPAAAPGGGKIRTLRGTIGIALKVSDKHTTKISFAKCTIPSRLKGCRQRIIDEIRKVARKMEMKDGRPVLRTKDFYALRSALEAIWH</sequence>
<dbReference type="InterPro" id="IPR038883">
    <property type="entry name" value="AN11006-like"/>
</dbReference>
<gene>
    <name evidence="1" type="ORF">LTR97_004619</name>
</gene>
<dbReference type="PANTHER" id="PTHR42085">
    <property type="entry name" value="F-BOX DOMAIN-CONTAINING PROTEIN"/>
    <property type="match status" value="1"/>
</dbReference>
<evidence type="ECO:0000313" key="1">
    <source>
        <dbReference type="EMBL" id="KAK5701801.1"/>
    </source>
</evidence>
<dbReference type="AlphaFoldDB" id="A0AAN7ZP28"/>
<accession>A0AAN7ZP28</accession>
<proteinExistence type="predicted"/>
<name>A0AAN7ZP28_9PEZI</name>
<dbReference type="PANTHER" id="PTHR42085:SF1">
    <property type="entry name" value="F-BOX DOMAIN-CONTAINING PROTEIN"/>
    <property type="match status" value="1"/>
</dbReference>
<reference evidence="1" key="1">
    <citation type="submission" date="2023-08" db="EMBL/GenBank/DDBJ databases">
        <title>Black Yeasts Isolated from many extreme environments.</title>
        <authorList>
            <person name="Coleine C."/>
            <person name="Stajich J.E."/>
            <person name="Selbmann L."/>
        </authorList>
    </citation>
    <scope>NUCLEOTIDE SEQUENCE</scope>
    <source>
        <strain evidence="1">CCFEE 5810</strain>
    </source>
</reference>